<dbReference type="AlphaFoldDB" id="A0A2V3IE46"/>
<proteinExistence type="predicted"/>
<evidence type="ECO:0000313" key="2">
    <source>
        <dbReference type="Proteomes" id="UP000247409"/>
    </source>
</evidence>
<accession>A0A2V3IE46</accession>
<dbReference type="Proteomes" id="UP000247409">
    <property type="component" value="Unassembled WGS sequence"/>
</dbReference>
<gene>
    <name evidence="1" type="ORF">BWQ96_09934</name>
</gene>
<sequence>MALERFDRFKASLLLGFLSDGLGIAWRLSGDLDRSDSLRNRYRMLKHKLDLASGKLEVDLVLTDLNDVKQKIDDIVAVVNKQNSITDALPVSSREIVEFLDRSKVFAFVLFFAPRKELMKVGDFSEFLHAFSVWNVQVRLQET</sequence>
<name>A0A2V3IE46_9FLOR</name>
<evidence type="ECO:0000313" key="1">
    <source>
        <dbReference type="EMBL" id="PXF40356.1"/>
    </source>
</evidence>
<protein>
    <submittedName>
        <fullName evidence="1">Uncharacterized protein</fullName>
    </submittedName>
</protein>
<dbReference type="EMBL" id="NBIV01000306">
    <property type="protein sequence ID" value="PXF40356.1"/>
    <property type="molecule type" value="Genomic_DNA"/>
</dbReference>
<keyword evidence="2" id="KW-1185">Reference proteome</keyword>
<comment type="caution">
    <text evidence="1">The sequence shown here is derived from an EMBL/GenBank/DDBJ whole genome shotgun (WGS) entry which is preliminary data.</text>
</comment>
<reference evidence="1 2" key="1">
    <citation type="journal article" date="2018" name="Mol. Biol. Evol.">
        <title>Analysis of the draft genome of the red seaweed Gracilariopsis chorda provides insights into genome size evolution in Rhodophyta.</title>
        <authorList>
            <person name="Lee J."/>
            <person name="Yang E.C."/>
            <person name="Graf L."/>
            <person name="Yang J.H."/>
            <person name="Qiu H."/>
            <person name="Zel Zion U."/>
            <person name="Chan C.X."/>
            <person name="Stephens T.G."/>
            <person name="Weber A.P.M."/>
            <person name="Boo G.H."/>
            <person name="Boo S.M."/>
            <person name="Kim K.M."/>
            <person name="Shin Y."/>
            <person name="Jung M."/>
            <person name="Lee S.J."/>
            <person name="Yim H.S."/>
            <person name="Lee J.H."/>
            <person name="Bhattacharya D."/>
            <person name="Yoon H.S."/>
        </authorList>
    </citation>
    <scope>NUCLEOTIDE SEQUENCE [LARGE SCALE GENOMIC DNA]</scope>
    <source>
        <strain evidence="1 2">SKKU-2015</strain>
        <tissue evidence="1">Whole body</tissue>
    </source>
</reference>
<organism evidence="1 2">
    <name type="scientific">Gracilariopsis chorda</name>
    <dbReference type="NCBI Taxonomy" id="448386"/>
    <lineage>
        <taxon>Eukaryota</taxon>
        <taxon>Rhodophyta</taxon>
        <taxon>Florideophyceae</taxon>
        <taxon>Rhodymeniophycidae</taxon>
        <taxon>Gracilariales</taxon>
        <taxon>Gracilariaceae</taxon>
        <taxon>Gracilariopsis</taxon>
    </lineage>
</organism>